<comment type="caution">
    <text evidence="4">The sequence shown here is derived from an EMBL/GenBank/DDBJ whole genome shotgun (WGS) entry which is preliminary data.</text>
</comment>
<evidence type="ECO:0000313" key="5">
    <source>
        <dbReference type="Proteomes" id="UP000183809"/>
    </source>
</evidence>
<keyword evidence="2" id="KW-0812">Transmembrane</keyword>
<feature type="signal peptide" evidence="3">
    <location>
        <begin position="1"/>
        <end position="29"/>
    </location>
</feature>
<protein>
    <submittedName>
        <fullName evidence="4">Gpi-anchored cell wall organization protein ecm33</fullName>
    </submittedName>
</protein>
<reference evidence="4 5" key="1">
    <citation type="submission" date="2016-10" db="EMBL/GenBank/DDBJ databases">
        <title>Proteomics and genomics reveal pathogen-plant mechanisms compatible with a hemibiotrophic lifestyle of Diplodia corticola.</title>
        <authorList>
            <person name="Fernandes I."/>
            <person name="De Jonge R."/>
            <person name="Van De Peer Y."/>
            <person name="Devreese B."/>
            <person name="Alves A."/>
            <person name="Esteves A.C."/>
        </authorList>
    </citation>
    <scope>NUCLEOTIDE SEQUENCE [LARGE SCALE GENOMIC DNA]</scope>
    <source>
        <strain evidence="4 5">CBS 112549</strain>
    </source>
</reference>
<dbReference type="STRING" id="236234.A0A1J9RNH5"/>
<keyword evidence="2" id="KW-0472">Membrane</keyword>
<evidence type="ECO:0000256" key="3">
    <source>
        <dbReference type="SAM" id="SignalP"/>
    </source>
</evidence>
<feature type="transmembrane region" description="Helical" evidence="2">
    <location>
        <begin position="385"/>
        <end position="406"/>
    </location>
</feature>
<dbReference type="EMBL" id="MNUE01000025">
    <property type="protein sequence ID" value="OJD34091.1"/>
    <property type="molecule type" value="Genomic_DNA"/>
</dbReference>
<sequence>MPPRRGLFQQSVAATAVLSALVVGQGATAQGTSCSTAITTIRNHADATPLAACKTFTGNIEIPGDATGDIALDGIQNLDGYLLAESSEGLSSLSADSLEVIEGYMYLQELGNLETLNMPKLTTVGQQLRLVKLPALSNLGFDATISNCSSFVISDTALSSLNGIDPDGTTNGFNATFNNDLANITMSVASTTASDSSTIIITNNAPGLQVSFPNLSTAQKVDIENATGVSFPSLTTAYELVLAGNAFTEYSAPKLESVGNDVLGILVQDNQGLTDLEFPVLVRCGGLTVQNNARLQDLTLPKLQTSPQGVVLQGNLANVSLPSLQKAGRFILNTTATDFDCSPFQDYKNQNIITGALTCTASSQNGSSLPASTPSSHGLSSGGKIGIGMGVGAAAILTFVFILVYCCRRRWAAPTQEQLRRESATMANIGHGGETPPMYESLAQLSSNTTRGSTAKGERGGMSRGPGELEATNPVFELQSNREFVELAGDHARRG</sequence>
<feature type="chain" id="PRO_5013289702" evidence="3">
    <location>
        <begin position="30"/>
        <end position="495"/>
    </location>
</feature>
<dbReference type="SUPFAM" id="SSF52058">
    <property type="entry name" value="L domain-like"/>
    <property type="match status" value="1"/>
</dbReference>
<organism evidence="4 5">
    <name type="scientific">Diplodia corticola</name>
    <dbReference type="NCBI Taxonomy" id="236234"/>
    <lineage>
        <taxon>Eukaryota</taxon>
        <taxon>Fungi</taxon>
        <taxon>Dikarya</taxon>
        <taxon>Ascomycota</taxon>
        <taxon>Pezizomycotina</taxon>
        <taxon>Dothideomycetes</taxon>
        <taxon>Dothideomycetes incertae sedis</taxon>
        <taxon>Botryosphaeriales</taxon>
        <taxon>Botryosphaeriaceae</taxon>
        <taxon>Diplodia</taxon>
    </lineage>
</organism>
<feature type="region of interest" description="Disordered" evidence="1">
    <location>
        <begin position="447"/>
        <end position="475"/>
    </location>
</feature>
<name>A0A1J9RNH5_9PEZI</name>
<dbReference type="RefSeq" id="XP_020130351.1">
    <property type="nucleotide sequence ID" value="XM_020273211.1"/>
</dbReference>
<dbReference type="Gene3D" id="3.80.20.20">
    <property type="entry name" value="Receptor L-domain"/>
    <property type="match status" value="1"/>
</dbReference>
<keyword evidence="2" id="KW-1133">Transmembrane helix</keyword>
<evidence type="ECO:0000256" key="2">
    <source>
        <dbReference type="SAM" id="Phobius"/>
    </source>
</evidence>
<dbReference type="AlphaFoldDB" id="A0A1J9RNH5"/>
<dbReference type="OrthoDB" id="536881at2759"/>
<dbReference type="InterPro" id="IPR036941">
    <property type="entry name" value="Rcpt_L-dom_sf"/>
</dbReference>
<proteinExistence type="predicted"/>
<dbReference type="GeneID" id="31013471"/>
<evidence type="ECO:0000313" key="4">
    <source>
        <dbReference type="EMBL" id="OJD34091.1"/>
    </source>
</evidence>
<keyword evidence="5" id="KW-1185">Reference proteome</keyword>
<gene>
    <name evidence="4" type="ORF">BKCO1_25000107</name>
</gene>
<keyword evidence="3" id="KW-0732">Signal</keyword>
<dbReference type="Proteomes" id="UP000183809">
    <property type="component" value="Unassembled WGS sequence"/>
</dbReference>
<evidence type="ECO:0000256" key="1">
    <source>
        <dbReference type="SAM" id="MobiDB-lite"/>
    </source>
</evidence>
<accession>A0A1J9RNH5</accession>